<organism evidence="1 2">
    <name type="scientific">Phaeosphaeria nodorum (strain SN15 / ATCC MYA-4574 / FGSC 10173)</name>
    <name type="common">Glume blotch fungus</name>
    <name type="synonym">Parastagonospora nodorum</name>
    <dbReference type="NCBI Taxonomy" id="321614"/>
    <lineage>
        <taxon>Eukaryota</taxon>
        <taxon>Fungi</taxon>
        <taxon>Dikarya</taxon>
        <taxon>Ascomycota</taxon>
        <taxon>Pezizomycotina</taxon>
        <taxon>Dothideomycetes</taxon>
        <taxon>Pleosporomycetidae</taxon>
        <taxon>Pleosporales</taxon>
        <taxon>Pleosporineae</taxon>
        <taxon>Phaeosphaeriaceae</taxon>
        <taxon>Parastagonospora</taxon>
    </lineage>
</organism>
<dbReference type="AlphaFoldDB" id="A0A7U2HYR1"/>
<sequence>MAIHGEELPNSEAVAECDTAALAVRLDGAETGAGRWRALEGLAVVSSPLKRAPTALQRRADDWWQQTGRRRCAEGRTPRMAASEDLANGLLSALGRVSTRQRRPEGVVQVLEVLQSTRSRPAAWVCPR</sequence>
<reference evidence="2" key="1">
    <citation type="journal article" date="2021" name="BMC Genomics">
        <title>Chromosome-level genome assembly and manually-curated proteome of model necrotroph Parastagonospora nodorum Sn15 reveals a genome-wide trove of candidate effector homologs, and redundancy of virulence-related functions within an accessory chromosome.</title>
        <authorList>
            <person name="Bertazzoni S."/>
            <person name="Jones D.A.B."/>
            <person name="Phan H.T."/>
            <person name="Tan K.-C."/>
            <person name="Hane J.K."/>
        </authorList>
    </citation>
    <scope>NUCLEOTIDE SEQUENCE [LARGE SCALE GENOMIC DNA]</scope>
    <source>
        <strain evidence="2">SN15 / ATCC MYA-4574 / FGSC 10173)</strain>
    </source>
</reference>
<proteinExistence type="predicted"/>
<dbReference type="EMBL" id="CP069025">
    <property type="protein sequence ID" value="QRC93616.1"/>
    <property type="molecule type" value="Genomic_DNA"/>
</dbReference>
<keyword evidence="2" id="KW-1185">Reference proteome</keyword>
<name>A0A7U2HYR1_PHANO</name>
<evidence type="ECO:0000313" key="2">
    <source>
        <dbReference type="Proteomes" id="UP000663193"/>
    </source>
</evidence>
<accession>A0A7U2HYR1</accession>
<protein>
    <submittedName>
        <fullName evidence="1">Uncharacterized protein</fullName>
    </submittedName>
</protein>
<gene>
    <name evidence="1" type="ORF">JI435_429420</name>
</gene>
<evidence type="ECO:0000313" key="1">
    <source>
        <dbReference type="EMBL" id="QRC93616.1"/>
    </source>
</evidence>
<dbReference type="Proteomes" id="UP000663193">
    <property type="component" value="Chromosome 3"/>
</dbReference>
<dbReference type="VEuPathDB" id="FungiDB:JI435_429420"/>